<dbReference type="OrthoDB" id="1495770at2"/>
<dbReference type="RefSeq" id="WP_008509004.1">
    <property type="nucleotide sequence ID" value="NZ_CM001403.1"/>
</dbReference>
<organism evidence="9 10">
    <name type="scientific">Mucilaginibacter paludis DSM 18603</name>
    <dbReference type="NCBI Taxonomy" id="714943"/>
    <lineage>
        <taxon>Bacteria</taxon>
        <taxon>Pseudomonadati</taxon>
        <taxon>Bacteroidota</taxon>
        <taxon>Sphingobacteriia</taxon>
        <taxon>Sphingobacteriales</taxon>
        <taxon>Sphingobacteriaceae</taxon>
        <taxon>Mucilaginibacter</taxon>
    </lineage>
</organism>
<dbReference type="PANTHER" id="PTHR40074">
    <property type="entry name" value="O-ACETYLTRANSFERASE WECH"/>
    <property type="match status" value="1"/>
</dbReference>
<dbReference type="eggNOG" id="COG1835">
    <property type="taxonomic scope" value="Bacteria"/>
</dbReference>
<feature type="domain" description="Acyltransferase 3" evidence="8">
    <location>
        <begin position="15"/>
        <end position="349"/>
    </location>
</feature>
<evidence type="ECO:0000256" key="1">
    <source>
        <dbReference type="ARBA" id="ARBA00004651"/>
    </source>
</evidence>
<keyword evidence="3" id="KW-1003">Cell membrane</keyword>
<evidence type="ECO:0000256" key="5">
    <source>
        <dbReference type="ARBA" id="ARBA00022989"/>
    </source>
</evidence>
<dbReference type="GO" id="GO:0005886">
    <property type="term" value="C:plasma membrane"/>
    <property type="evidence" value="ECO:0007669"/>
    <property type="project" value="UniProtKB-SubCell"/>
</dbReference>
<evidence type="ECO:0000256" key="6">
    <source>
        <dbReference type="ARBA" id="ARBA00023136"/>
    </source>
</evidence>
<evidence type="ECO:0000256" key="7">
    <source>
        <dbReference type="SAM" id="Phobius"/>
    </source>
</evidence>
<feature type="transmembrane region" description="Helical" evidence="7">
    <location>
        <begin position="49"/>
        <end position="73"/>
    </location>
</feature>
<dbReference type="GO" id="GO:0016413">
    <property type="term" value="F:O-acetyltransferase activity"/>
    <property type="evidence" value="ECO:0007669"/>
    <property type="project" value="TreeGrafter"/>
</dbReference>
<keyword evidence="6 7" id="KW-0472">Membrane</keyword>
<keyword evidence="5 7" id="KW-1133">Transmembrane helix</keyword>
<feature type="transmembrane region" description="Helical" evidence="7">
    <location>
        <begin position="168"/>
        <end position="190"/>
    </location>
</feature>
<gene>
    <name evidence="9" type="ORF">Mucpa_4162</name>
</gene>
<dbReference type="HOGENOM" id="CLU_061524_0_0_10"/>
<sequence>MQNLVTNTPAKRNYDFIDTIRCIAMIFIVSEHSIYFERTDFHPTGYKELFYIATIQLSKFGTICFFMLAGFLIGDKFVDYTPGQYLKRRVNNTIWPWLFWSLLFVFEPNIDALISYHTLIPHYDGTSYWLVLWDRLETTYLYTIYWFIPNFLFCITLLLIFKRFLYNYWFGAVLFLFVIFYTVNIYYAWIPSGHTIAILGFVFFLWLGAQFNKNWEKVNSWMNGTSVWLWWALSILTLLFGVAEIKLLKQLNNNDPYNSLRISNVLFSMACFFLLLKIRDFKLIGFLKPRETTFGIYLIHYIFVVFLLSRIFNPFHIDVDHLPFIVLFLYQILRFSIVYFLTLWIVMLINKTRFKWLVGR</sequence>
<feature type="transmembrane region" description="Helical" evidence="7">
    <location>
        <begin position="294"/>
        <end position="312"/>
    </location>
</feature>
<keyword evidence="4 7" id="KW-0812">Transmembrane</keyword>
<feature type="transmembrane region" description="Helical" evidence="7">
    <location>
        <begin position="196"/>
        <end position="215"/>
    </location>
</feature>
<evidence type="ECO:0000313" key="9">
    <source>
        <dbReference type="EMBL" id="EHQ28253.1"/>
    </source>
</evidence>
<keyword evidence="10" id="KW-1185">Reference proteome</keyword>
<feature type="transmembrane region" description="Helical" evidence="7">
    <location>
        <begin position="139"/>
        <end position="161"/>
    </location>
</feature>
<dbReference type="AlphaFoldDB" id="H1Y2S4"/>
<evidence type="ECO:0000256" key="3">
    <source>
        <dbReference type="ARBA" id="ARBA00022475"/>
    </source>
</evidence>
<protein>
    <recommendedName>
        <fullName evidence="8">Acyltransferase 3 domain-containing protein</fullName>
    </recommendedName>
</protein>
<name>H1Y2S4_9SPHI</name>
<reference evidence="9" key="1">
    <citation type="submission" date="2011-09" db="EMBL/GenBank/DDBJ databases">
        <title>The permanent draft genome of Mucilaginibacter paludis DSM 18603.</title>
        <authorList>
            <consortium name="US DOE Joint Genome Institute (JGI-PGF)"/>
            <person name="Lucas S."/>
            <person name="Han J."/>
            <person name="Lapidus A."/>
            <person name="Bruce D."/>
            <person name="Goodwin L."/>
            <person name="Pitluck S."/>
            <person name="Peters L."/>
            <person name="Kyrpides N."/>
            <person name="Mavromatis K."/>
            <person name="Ivanova N."/>
            <person name="Mikhailova N."/>
            <person name="Held B."/>
            <person name="Detter J.C."/>
            <person name="Tapia R."/>
            <person name="Han C."/>
            <person name="Land M."/>
            <person name="Hauser L."/>
            <person name="Markowitz V."/>
            <person name="Cheng J.-F."/>
            <person name="Hugenholtz P."/>
            <person name="Woyke T."/>
            <person name="Wu D."/>
            <person name="Tindall B."/>
            <person name="Brambilla E."/>
            <person name="Klenk H.-P."/>
            <person name="Eisen J.A."/>
        </authorList>
    </citation>
    <scope>NUCLEOTIDE SEQUENCE [LARGE SCALE GENOMIC DNA]</scope>
    <source>
        <strain evidence="9">DSM 18603</strain>
    </source>
</reference>
<comment type="similarity">
    <text evidence="2">Belongs to the acyltransferase 3 family.</text>
</comment>
<evidence type="ECO:0000313" key="10">
    <source>
        <dbReference type="Proteomes" id="UP000002774"/>
    </source>
</evidence>
<dbReference type="GO" id="GO:0009246">
    <property type="term" value="P:enterobacterial common antigen biosynthetic process"/>
    <property type="evidence" value="ECO:0007669"/>
    <property type="project" value="TreeGrafter"/>
</dbReference>
<evidence type="ECO:0000256" key="2">
    <source>
        <dbReference type="ARBA" id="ARBA00007400"/>
    </source>
</evidence>
<evidence type="ECO:0000256" key="4">
    <source>
        <dbReference type="ARBA" id="ARBA00022692"/>
    </source>
</evidence>
<dbReference type="InterPro" id="IPR002656">
    <property type="entry name" value="Acyl_transf_3_dom"/>
</dbReference>
<accession>H1Y2S4</accession>
<feature type="transmembrane region" description="Helical" evidence="7">
    <location>
        <begin position="94"/>
        <end position="119"/>
    </location>
</feature>
<evidence type="ECO:0000259" key="8">
    <source>
        <dbReference type="Pfam" id="PF01757"/>
    </source>
</evidence>
<proteinExistence type="inferred from homology"/>
<dbReference type="PANTHER" id="PTHR40074:SF2">
    <property type="entry name" value="O-ACETYLTRANSFERASE WECH"/>
    <property type="match status" value="1"/>
</dbReference>
<feature type="transmembrane region" description="Helical" evidence="7">
    <location>
        <begin position="324"/>
        <end position="350"/>
    </location>
</feature>
<dbReference type="STRING" id="714943.Mucpa_4162"/>
<comment type="subcellular location">
    <subcellularLocation>
        <location evidence="1">Cell membrane</location>
        <topology evidence="1">Multi-pass membrane protein</topology>
    </subcellularLocation>
</comment>
<dbReference type="Pfam" id="PF01757">
    <property type="entry name" value="Acyl_transf_3"/>
    <property type="match status" value="1"/>
</dbReference>
<dbReference type="EMBL" id="CM001403">
    <property type="protein sequence ID" value="EHQ28253.1"/>
    <property type="molecule type" value="Genomic_DNA"/>
</dbReference>
<feature type="transmembrane region" description="Helical" evidence="7">
    <location>
        <begin position="227"/>
        <end position="248"/>
    </location>
</feature>
<feature type="transmembrane region" description="Helical" evidence="7">
    <location>
        <begin position="260"/>
        <end position="278"/>
    </location>
</feature>
<dbReference type="Proteomes" id="UP000002774">
    <property type="component" value="Chromosome"/>
</dbReference>